<evidence type="ECO:0000313" key="4">
    <source>
        <dbReference type="Proteomes" id="UP000284657"/>
    </source>
</evidence>
<sequence length="100" mass="11131">MVATGCGYDRVVEDYCAGSFVEDWEFEVHVYRCHEIPVVGWGFASPVVNDKGYGTPVASCDRDLFMVDLDCDSPAADEYRVDPTILRTDICPQCCQHDSA</sequence>
<evidence type="ECO:0000313" key="3">
    <source>
        <dbReference type="Proteomes" id="UP000277300"/>
    </source>
</evidence>
<evidence type="ECO:0000313" key="2">
    <source>
        <dbReference type="EMBL" id="RLN61793.1"/>
    </source>
</evidence>
<accession>A0A3F2RR46</accession>
<name>A0A3F2RR46_9STRA</name>
<evidence type="ECO:0000313" key="1">
    <source>
        <dbReference type="EMBL" id="RLN46298.1"/>
    </source>
</evidence>
<proteinExistence type="predicted"/>
<organism evidence="2 3">
    <name type="scientific">Phytophthora kernoviae</name>
    <dbReference type="NCBI Taxonomy" id="325452"/>
    <lineage>
        <taxon>Eukaryota</taxon>
        <taxon>Sar</taxon>
        <taxon>Stramenopiles</taxon>
        <taxon>Oomycota</taxon>
        <taxon>Peronosporomycetes</taxon>
        <taxon>Peronosporales</taxon>
        <taxon>Peronosporaceae</taxon>
        <taxon>Phytophthora</taxon>
    </lineage>
</organism>
<reference evidence="3 4" key="1">
    <citation type="submission" date="2018-07" db="EMBL/GenBank/DDBJ databases">
        <title>Genome sequencing of oomycete isolates from Chile give support for New Zealand origin for Phytophthora kernoviae and make available the first Nothophytophthora sp. genome.</title>
        <authorList>
            <person name="Studholme D.J."/>
            <person name="Sanfuentes E."/>
            <person name="Panda P."/>
            <person name="Hill R."/>
            <person name="Sambles C."/>
            <person name="Grant M."/>
            <person name="Williams N.M."/>
            <person name="Mcdougal R.L."/>
        </authorList>
    </citation>
    <scope>NUCLEOTIDE SEQUENCE [LARGE SCALE GENOMIC DNA]</scope>
    <source>
        <strain evidence="2">Chile6</strain>
        <strain evidence="1">Chile7</strain>
    </source>
</reference>
<protein>
    <submittedName>
        <fullName evidence="2">Uncharacterized protein</fullName>
    </submittedName>
</protein>
<comment type="caution">
    <text evidence="2">The sequence shown here is derived from an EMBL/GenBank/DDBJ whole genome shotgun (WGS) entry which is preliminary data.</text>
</comment>
<dbReference type="AlphaFoldDB" id="A0A3F2RR46"/>
<dbReference type="Proteomes" id="UP000277300">
    <property type="component" value="Unassembled WGS sequence"/>
</dbReference>
<dbReference type="Proteomes" id="UP000284657">
    <property type="component" value="Unassembled WGS sequence"/>
</dbReference>
<dbReference type="EMBL" id="MBDO02000144">
    <property type="protein sequence ID" value="RLN61793.1"/>
    <property type="molecule type" value="Genomic_DNA"/>
</dbReference>
<gene>
    <name evidence="1" type="ORF">BBJ29_003784</name>
    <name evidence="2" type="ORF">BBP00_00005189</name>
</gene>
<dbReference type="EMBL" id="MBAD02002585">
    <property type="protein sequence ID" value="RLN46298.1"/>
    <property type="molecule type" value="Genomic_DNA"/>
</dbReference>